<keyword evidence="3 4" id="KW-0687">Ribonucleoprotein</keyword>
<dbReference type="SUPFAM" id="SSF52080">
    <property type="entry name" value="Ribosomal proteins L15p and L18e"/>
    <property type="match status" value="1"/>
</dbReference>
<evidence type="ECO:0000313" key="9">
    <source>
        <dbReference type="Proteomes" id="UP000178529"/>
    </source>
</evidence>
<dbReference type="PROSITE" id="PS00475">
    <property type="entry name" value="RIBOSOMAL_L15"/>
    <property type="match status" value="1"/>
</dbReference>
<keyword evidence="2 4" id="KW-0689">Ribosomal protein</keyword>
<dbReference type="Gene3D" id="3.100.10.10">
    <property type="match status" value="1"/>
</dbReference>
<sequence>MQLHNLKPKHKRTDRKRVGRGGKRGKTSGYGVQKLGRSQPRIREVLKRYPKLRGYRIKRGDHEGVELNLDKLEKSFEANATINPKVLAEKRIVRKLGNKIPQIKILGQGTLKKSFTFEGVLVSKSAKEKIEKAGGKVI</sequence>
<reference evidence="8 9" key="1">
    <citation type="journal article" date="2016" name="Nat. Commun.">
        <title>Thousands of microbial genomes shed light on interconnected biogeochemical processes in an aquifer system.</title>
        <authorList>
            <person name="Anantharaman K."/>
            <person name="Brown C.T."/>
            <person name="Hug L.A."/>
            <person name="Sharon I."/>
            <person name="Castelle C.J."/>
            <person name="Probst A.J."/>
            <person name="Thomas B.C."/>
            <person name="Singh A."/>
            <person name="Wilkins M.J."/>
            <person name="Karaoz U."/>
            <person name="Brodie E.L."/>
            <person name="Williams K.H."/>
            <person name="Hubbard S.S."/>
            <person name="Banfield J.F."/>
        </authorList>
    </citation>
    <scope>NUCLEOTIDE SEQUENCE [LARGE SCALE GENOMIC DNA]</scope>
</reference>
<evidence type="ECO:0000256" key="6">
    <source>
        <dbReference type="SAM" id="MobiDB-lite"/>
    </source>
</evidence>
<keyword evidence="4" id="KW-0694">RNA-binding</keyword>
<protein>
    <recommendedName>
        <fullName evidence="4">Large ribosomal subunit protein uL15</fullName>
    </recommendedName>
</protein>
<feature type="domain" description="Large ribosomal subunit protein uL15/eL18" evidence="7">
    <location>
        <begin position="66"/>
        <end position="138"/>
    </location>
</feature>
<dbReference type="InterPro" id="IPR036227">
    <property type="entry name" value="Ribosomal_uL15/eL18_sf"/>
</dbReference>
<dbReference type="Pfam" id="PF00828">
    <property type="entry name" value="Ribosomal_L27A"/>
    <property type="match status" value="1"/>
</dbReference>
<proteinExistence type="inferred from homology"/>
<dbReference type="EMBL" id="MHTY01000030">
    <property type="protein sequence ID" value="OHA68161.1"/>
    <property type="molecule type" value="Genomic_DNA"/>
</dbReference>
<dbReference type="InterPro" id="IPR005749">
    <property type="entry name" value="Ribosomal_uL15_bac-type"/>
</dbReference>
<evidence type="ECO:0000313" key="8">
    <source>
        <dbReference type="EMBL" id="OHA68161.1"/>
    </source>
</evidence>
<dbReference type="GO" id="GO:0019843">
    <property type="term" value="F:rRNA binding"/>
    <property type="evidence" value="ECO:0007669"/>
    <property type="project" value="UniProtKB-UniRule"/>
</dbReference>
<dbReference type="InterPro" id="IPR021131">
    <property type="entry name" value="Ribosomal_uL15/eL18"/>
</dbReference>
<dbReference type="InterPro" id="IPR001196">
    <property type="entry name" value="Ribosomal_uL15_CS"/>
</dbReference>
<evidence type="ECO:0000256" key="4">
    <source>
        <dbReference type="HAMAP-Rule" id="MF_01341"/>
    </source>
</evidence>
<dbReference type="AlphaFoldDB" id="A0A1G2R7U8"/>
<feature type="compositionally biased region" description="Basic residues" evidence="6">
    <location>
        <begin position="1"/>
        <end position="26"/>
    </location>
</feature>
<keyword evidence="4" id="KW-0699">rRNA-binding</keyword>
<comment type="similarity">
    <text evidence="1 4 5">Belongs to the universal ribosomal protein uL15 family.</text>
</comment>
<dbReference type="PANTHER" id="PTHR12934">
    <property type="entry name" value="50S RIBOSOMAL PROTEIN L15"/>
    <property type="match status" value="1"/>
</dbReference>
<dbReference type="Proteomes" id="UP000178529">
    <property type="component" value="Unassembled WGS sequence"/>
</dbReference>
<organism evidence="8 9">
    <name type="scientific">Candidatus Wildermuthbacteria bacterium RIFCSPHIGHO2_02_FULL_48_16</name>
    <dbReference type="NCBI Taxonomy" id="1802453"/>
    <lineage>
        <taxon>Bacteria</taxon>
        <taxon>Candidatus Wildermuthiibacteriota</taxon>
    </lineage>
</organism>
<evidence type="ECO:0000256" key="5">
    <source>
        <dbReference type="RuleBase" id="RU003888"/>
    </source>
</evidence>
<evidence type="ECO:0000256" key="2">
    <source>
        <dbReference type="ARBA" id="ARBA00022980"/>
    </source>
</evidence>
<evidence type="ECO:0000259" key="7">
    <source>
        <dbReference type="Pfam" id="PF00828"/>
    </source>
</evidence>
<evidence type="ECO:0000256" key="1">
    <source>
        <dbReference type="ARBA" id="ARBA00007320"/>
    </source>
</evidence>
<feature type="region of interest" description="Disordered" evidence="6">
    <location>
        <begin position="1"/>
        <end position="37"/>
    </location>
</feature>
<dbReference type="PANTHER" id="PTHR12934:SF11">
    <property type="entry name" value="LARGE RIBOSOMAL SUBUNIT PROTEIN UL15M"/>
    <property type="match status" value="1"/>
</dbReference>
<dbReference type="GO" id="GO:0003735">
    <property type="term" value="F:structural constituent of ribosome"/>
    <property type="evidence" value="ECO:0007669"/>
    <property type="project" value="InterPro"/>
</dbReference>
<dbReference type="HAMAP" id="MF_01341">
    <property type="entry name" value="Ribosomal_uL15"/>
    <property type="match status" value="1"/>
</dbReference>
<dbReference type="GO" id="GO:0006412">
    <property type="term" value="P:translation"/>
    <property type="evidence" value="ECO:0007669"/>
    <property type="project" value="UniProtKB-UniRule"/>
</dbReference>
<dbReference type="GO" id="GO:0022625">
    <property type="term" value="C:cytosolic large ribosomal subunit"/>
    <property type="evidence" value="ECO:0007669"/>
    <property type="project" value="TreeGrafter"/>
</dbReference>
<comment type="caution">
    <text evidence="8">The sequence shown here is derived from an EMBL/GenBank/DDBJ whole genome shotgun (WGS) entry which is preliminary data.</text>
</comment>
<dbReference type="InterPro" id="IPR030878">
    <property type="entry name" value="Ribosomal_uL15"/>
</dbReference>
<accession>A0A1G2R7U8</accession>
<name>A0A1G2R7U8_9BACT</name>
<gene>
    <name evidence="4" type="primary">rplO</name>
    <name evidence="8" type="ORF">A3J68_01780</name>
</gene>
<evidence type="ECO:0000256" key="3">
    <source>
        <dbReference type="ARBA" id="ARBA00023274"/>
    </source>
</evidence>
<comment type="function">
    <text evidence="4">Binds to the 23S rRNA.</text>
</comment>
<comment type="subunit">
    <text evidence="4">Part of the 50S ribosomal subunit.</text>
</comment>